<organism evidence="1 2">
    <name type="scientific">Ureibacillus acetophenoni</name>
    <dbReference type="NCBI Taxonomy" id="614649"/>
    <lineage>
        <taxon>Bacteria</taxon>
        <taxon>Bacillati</taxon>
        <taxon>Bacillota</taxon>
        <taxon>Bacilli</taxon>
        <taxon>Bacillales</taxon>
        <taxon>Caryophanaceae</taxon>
        <taxon>Ureibacillus</taxon>
    </lineage>
</organism>
<name>A0A285U6V1_9BACL</name>
<accession>A0A285U6V1</accession>
<keyword evidence="2" id="KW-1185">Reference proteome</keyword>
<dbReference type="Proteomes" id="UP000219252">
    <property type="component" value="Unassembled WGS sequence"/>
</dbReference>
<evidence type="ECO:0000313" key="1">
    <source>
        <dbReference type="EMBL" id="SOC37128.1"/>
    </source>
</evidence>
<protein>
    <submittedName>
        <fullName evidence="1">Uncharacterized protein DUF3889</fullName>
    </submittedName>
</protein>
<dbReference type="Gene3D" id="3.10.450.390">
    <property type="entry name" value="Protein of unknown function DUF3889"/>
    <property type="match status" value="1"/>
</dbReference>
<evidence type="ECO:0000313" key="2">
    <source>
        <dbReference type="Proteomes" id="UP000219252"/>
    </source>
</evidence>
<dbReference type="AlphaFoldDB" id="A0A285U6V1"/>
<gene>
    <name evidence="1" type="ORF">SAMN05877842_10359</name>
</gene>
<dbReference type="RefSeq" id="WP_235864527.1">
    <property type="nucleotide sequence ID" value="NZ_OBQC01000003.1"/>
</dbReference>
<dbReference type="Pfam" id="PF13028">
    <property type="entry name" value="DUF3889"/>
    <property type="match status" value="1"/>
</dbReference>
<proteinExistence type="predicted"/>
<reference evidence="2" key="1">
    <citation type="submission" date="2017-08" db="EMBL/GenBank/DDBJ databases">
        <authorList>
            <person name="Varghese N."/>
            <person name="Submissions S."/>
        </authorList>
    </citation>
    <scope>NUCLEOTIDE SEQUENCE [LARGE SCALE GENOMIC DNA]</scope>
    <source>
        <strain evidence="2">JC23</strain>
    </source>
</reference>
<dbReference type="InterPro" id="IPR024987">
    <property type="entry name" value="DUF3889"/>
</dbReference>
<sequence length="114" mass="12843">MKIMIALLTVGVAFFSIAAFSPMHIVSSPLVQENPTPPYAKWGSLAMQETMKKYPKAQITDYLHIGREVGEKTSVEKFKLILVQDGREFGLFVNLEFTNDTEELQNVTFTETTP</sequence>
<dbReference type="EMBL" id="OBQC01000003">
    <property type="protein sequence ID" value="SOC37128.1"/>
    <property type="molecule type" value="Genomic_DNA"/>
</dbReference>